<evidence type="ECO:0000256" key="1">
    <source>
        <dbReference type="ARBA" id="ARBA00022801"/>
    </source>
</evidence>
<evidence type="ECO:0000256" key="2">
    <source>
        <dbReference type="ARBA" id="ARBA00038334"/>
    </source>
</evidence>
<dbReference type="Gene3D" id="3.40.50.1820">
    <property type="entry name" value="alpha/beta hydrolase"/>
    <property type="match status" value="1"/>
</dbReference>
<reference evidence="4" key="1">
    <citation type="journal article" date="2020" name="Stud. Mycol.">
        <title>101 Dothideomycetes genomes: a test case for predicting lifestyles and emergence of pathogens.</title>
        <authorList>
            <person name="Haridas S."/>
            <person name="Albert R."/>
            <person name="Binder M."/>
            <person name="Bloem J."/>
            <person name="Labutti K."/>
            <person name="Salamov A."/>
            <person name="Andreopoulos B."/>
            <person name="Baker S."/>
            <person name="Barry K."/>
            <person name="Bills G."/>
            <person name="Bluhm B."/>
            <person name="Cannon C."/>
            <person name="Castanera R."/>
            <person name="Culley D."/>
            <person name="Daum C."/>
            <person name="Ezra D."/>
            <person name="Gonzalez J."/>
            <person name="Henrissat B."/>
            <person name="Kuo A."/>
            <person name="Liang C."/>
            <person name="Lipzen A."/>
            <person name="Lutzoni F."/>
            <person name="Magnuson J."/>
            <person name="Mondo S."/>
            <person name="Nolan M."/>
            <person name="Ohm R."/>
            <person name="Pangilinan J."/>
            <person name="Park H.-J."/>
            <person name="Ramirez L."/>
            <person name="Alfaro M."/>
            <person name="Sun H."/>
            <person name="Tritt A."/>
            <person name="Yoshinaga Y."/>
            <person name="Zwiers L.-H."/>
            <person name="Turgeon B."/>
            <person name="Goodwin S."/>
            <person name="Spatafora J."/>
            <person name="Crous P."/>
            <person name="Grigoriev I."/>
        </authorList>
    </citation>
    <scope>NUCLEOTIDE SEQUENCE</scope>
    <source>
        <strain evidence="4">CBS 110217</strain>
    </source>
</reference>
<comment type="similarity">
    <text evidence="2">Belongs to the AB hydrolase superfamily. Epoxide hydrolase family.</text>
</comment>
<comment type="caution">
    <text evidence="4">The sequence shown here is derived from an EMBL/GenBank/DDBJ whole genome shotgun (WGS) entry which is preliminary data.</text>
</comment>
<dbReference type="InterPro" id="IPR000639">
    <property type="entry name" value="Epox_hydrolase-like"/>
</dbReference>
<dbReference type="OrthoDB" id="408373at2759"/>
<protein>
    <submittedName>
        <fullName evidence="4">Alpha/beta-hydrolase</fullName>
    </submittedName>
</protein>
<gene>
    <name evidence="4" type="ORF">EK21DRAFT_70114</name>
</gene>
<dbReference type="PANTHER" id="PTHR43329">
    <property type="entry name" value="EPOXIDE HYDROLASE"/>
    <property type="match status" value="1"/>
</dbReference>
<accession>A0A9P4H4Y7</accession>
<keyword evidence="5" id="KW-1185">Reference proteome</keyword>
<feature type="domain" description="AB hydrolase-1" evidence="3">
    <location>
        <begin position="46"/>
        <end position="324"/>
    </location>
</feature>
<dbReference type="GO" id="GO:0016787">
    <property type="term" value="F:hydrolase activity"/>
    <property type="evidence" value="ECO:0007669"/>
    <property type="project" value="UniProtKB-KW"/>
</dbReference>
<dbReference type="SUPFAM" id="SSF53474">
    <property type="entry name" value="alpha/beta-Hydrolases"/>
    <property type="match status" value="1"/>
</dbReference>
<proteinExistence type="inferred from homology"/>
<name>A0A9P4H4Y7_9PLEO</name>
<organism evidence="4 5">
    <name type="scientific">Setomelanomma holmii</name>
    <dbReference type="NCBI Taxonomy" id="210430"/>
    <lineage>
        <taxon>Eukaryota</taxon>
        <taxon>Fungi</taxon>
        <taxon>Dikarya</taxon>
        <taxon>Ascomycota</taxon>
        <taxon>Pezizomycotina</taxon>
        <taxon>Dothideomycetes</taxon>
        <taxon>Pleosporomycetidae</taxon>
        <taxon>Pleosporales</taxon>
        <taxon>Pleosporineae</taxon>
        <taxon>Phaeosphaeriaceae</taxon>
        <taxon>Setomelanomma</taxon>
    </lineage>
</organism>
<dbReference type="Proteomes" id="UP000799777">
    <property type="component" value="Unassembled WGS sequence"/>
</dbReference>
<dbReference type="PRINTS" id="PR00412">
    <property type="entry name" value="EPOXHYDRLASE"/>
</dbReference>
<keyword evidence="1" id="KW-0378">Hydrolase</keyword>
<evidence type="ECO:0000313" key="5">
    <source>
        <dbReference type="Proteomes" id="UP000799777"/>
    </source>
</evidence>
<dbReference type="InterPro" id="IPR029058">
    <property type="entry name" value="AB_hydrolase_fold"/>
</dbReference>
<dbReference type="Pfam" id="PF12697">
    <property type="entry name" value="Abhydrolase_6"/>
    <property type="match status" value="1"/>
</dbReference>
<dbReference type="InterPro" id="IPR000073">
    <property type="entry name" value="AB_hydrolase_1"/>
</dbReference>
<evidence type="ECO:0000313" key="4">
    <source>
        <dbReference type="EMBL" id="KAF2028283.1"/>
    </source>
</evidence>
<evidence type="ECO:0000259" key="3">
    <source>
        <dbReference type="Pfam" id="PF12697"/>
    </source>
</evidence>
<sequence length="339" mass="36969">MASIKSLKIQDDKFSSLGLTKTTVNKEEVVCYSRGLSSVSEKNPILVLVHGYPQSAYMWRHIIPLLPKDAPIFAPDLPGYGGSAPIEQNDKLTIGNTVLAALKTQLKRTTSGPSTNDIPIVLIGHDRGARVSHRLVVSGYEGIDILGVCLIDIVPSCTQWQHYVSPVRAAKEISGYFHWPLLANVSLATRMITAFGGANWCTEMIQRWAGKNPTGVASLKADDAFAVYGGFFEKESVIVATSEDYKHGATTDVEMDEADQKAGKKIDKPLLLLYSADFIGSRFDFDFGNVWKEWTKDGTKIVNHGLENGIGHFGAEEAPEECAKVIIDWLGVLGIGVES</sequence>
<dbReference type="EMBL" id="ML978215">
    <property type="protein sequence ID" value="KAF2028283.1"/>
    <property type="molecule type" value="Genomic_DNA"/>
</dbReference>
<dbReference type="AlphaFoldDB" id="A0A9P4H4Y7"/>